<dbReference type="Proteomes" id="UP001515480">
    <property type="component" value="Unassembled WGS sequence"/>
</dbReference>
<reference evidence="3 4" key="1">
    <citation type="journal article" date="2024" name="Science">
        <title>Giant polyketide synthase enzymes in the biosynthesis of giant marine polyether toxins.</title>
        <authorList>
            <person name="Fallon T.R."/>
            <person name="Shende V.V."/>
            <person name="Wierzbicki I.H."/>
            <person name="Pendleton A.L."/>
            <person name="Watervoot N.F."/>
            <person name="Auber R.P."/>
            <person name="Gonzalez D.J."/>
            <person name="Wisecaver J.H."/>
            <person name="Moore B.S."/>
        </authorList>
    </citation>
    <scope>NUCLEOTIDE SEQUENCE [LARGE SCALE GENOMIC DNA]</scope>
    <source>
        <strain evidence="3 4">12B1</strain>
    </source>
</reference>
<dbReference type="EMBL" id="JBGBPQ010000001">
    <property type="protein sequence ID" value="KAL1529801.1"/>
    <property type="molecule type" value="Genomic_DNA"/>
</dbReference>
<dbReference type="GO" id="GO:0005737">
    <property type="term" value="C:cytoplasm"/>
    <property type="evidence" value="ECO:0007669"/>
    <property type="project" value="TreeGrafter"/>
</dbReference>
<comment type="caution">
    <text evidence="3">The sequence shown here is derived from an EMBL/GenBank/DDBJ whole genome shotgun (WGS) entry which is preliminary data.</text>
</comment>
<dbReference type="PANTHER" id="PTHR48051:SF1">
    <property type="entry name" value="RAS SUPPRESSOR PROTEIN 1"/>
    <property type="match status" value="1"/>
</dbReference>
<dbReference type="Gene3D" id="3.80.10.10">
    <property type="entry name" value="Ribonuclease Inhibitor"/>
    <property type="match status" value="1"/>
</dbReference>
<organism evidence="3 4">
    <name type="scientific">Prymnesium parvum</name>
    <name type="common">Toxic golden alga</name>
    <dbReference type="NCBI Taxonomy" id="97485"/>
    <lineage>
        <taxon>Eukaryota</taxon>
        <taxon>Haptista</taxon>
        <taxon>Haptophyta</taxon>
        <taxon>Prymnesiophyceae</taxon>
        <taxon>Prymnesiales</taxon>
        <taxon>Prymnesiaceae</taxon>
        <taxon>Prymnesium</taxon>
    </lineage>
</organism>
<evidence type="ECO:0008006" key="5">
    <source>
        <dbReference type="Google" id="ProtNLM"/>
    </source>
</evidence>
<evidence type="ECO:0000313" key="3">
    <source>
        <dbReference type="EMBL" id="KAL1529801.1"/>
    </source>
</evidence>
<dbReference type="PANTHER" id="PTHR48051">
    <property type="match status" value="1"/>
</dbReference>
<evidence type="ECO:0000256" key="2">
    <source>
        <dbReference type="ARBA" id="ARBA00022737"/>
    </source>
</evidence>
<protein>
    <recommendedName>
        <fullName evidence="5">Leucine-rich repeat-containing protein 51</fullName>
    </recommendedName>
</protein>
<dbReference type="InterPro" id="IPR001611">
    <property type="entry name" value="Leu-rich_rpt"/>
</dbReference>
<dbReference type="InterPro" id="IPR050216">
    <property type="entry name" value="LRR_domain-containing"/>
</dbReference>
<gene>
    <name evidence="3" type="ORF">AB1Y20_000733</name>
</gene>
<dbReference type="Pfam" id="PF00560">
    <property type="entry name" value="LRR_1"/>
    <property type="match status" value="1"/>
</dbReference>
<evidence type="ECO:0000313" key="4">
    <source>
        <dbReference type="Proteomes" id="UP001515480"/>
    </source>
</evidence>
<accession>A0AB34KAD8</accession>
<name>A0AB34KAD8_PRYPA</name>
<proteinExistence type="predicted"/>
<dbReference type="InterPro" id="IPR032675">
    <property type="entry name" value="LRR_dom_sf"/>
</dbReference>
<dbReference type="SUPFAM" id="SSF52075">
    <property type="entry name" value="Outer arm dynein light chain 1"/>
    <property type="match status" value="1"/>
</dbReference>
<keyword evidence="1" id="KW-0433">Leucine-rich repeat</keyword>
<dbReference type="PRINTS" id="PR00019">
    <property type="entry name" value="LEURICHRPT"/>
</dbReference>
<evidence type="ECO:0000256" key="1">
    <source>
        <dbReference type="ARBA" id="ARBA00022614"/>
    </source>
</evidence>
<keyword evidence="4" id="KW-1185">Reference proteome</keyword>
<dbReference type="PROSITE" id="PS51450">
    <property type="entry name" value="LRR"/>
    <property type="match status" value="2"/>
</dbReference>
<sequence length="226" mass="25456">MFAWQRNRYQELEEKPAVLTPLRPTSMLQPSHFTTPLQQMKYPVRLDFSHERFRLRSLVLLSQLKETALQHIDLSDNELQSLAELNRFVALKTLVACRNMLPSGPAVDLCMHRLTELDLSGNRLFELPQLKELVLLQVLNVSRNSIRAGWEQLQFTAGLQALDVSQNRLDWSQVTASARAGKGVACGCVRVGEGSRSRVSHAAVCVSATAVEVECRMRLCACRRGQ</sequence>
<dbReference type="AlphaFoldDB" id="A0AB34KAD8"/>
<keyword evidence="2" id="KW-0677">Repeat</keyword>